<dbReference type="SUPFAM" id="SSF140990">
    <property type="entry name" value="FtsH protease domain-like"/>
    <property type="match status" value="1"/>
</dbReference>
<dbReference type="Pfam" id="PF01434">
    <property type="entry name" value="Peptidase_M41"/>
    <property type="match status" value="1"/>
</dbReference>
<evidence type="ECO:0000259" key="2">
    <source>
        <dbReference type="Pfam" id="PF01434"/>
    </source>
</evidence>
<sequence length="122" mass="13530">MSESVGPMFLGGQEEVFIAKDWGHQRNYSESLAATVDSEVRVILETQFARASSIISENMEALDRVSEMLIEYERVTGEEFMAVFNGTSPAEILKKATPKRKRKKPEATPAEPLNAEVQGVPV</sequence>
<dbReference type="GO" id="GO:0004176">
    <property type="term" value="F:ATP-dependent peptidase activity"/>
    <property type="evidence" value="ECO:0007669"/>
    <property type="project" value="InterPro"/>
</dbReference>
<dbReference type="EC" id="3.4.24.-" evidence="3"/>
<feature type="domain" description="Peptidase M41" evidence="2">
    <location>
        <begin position="1"/>
        <end position="82"/>
    </location>
</feature>
<dbReference type="InterPro" id="IPR037219">
    <property type="entry name" value="Peptidase_M41-like"/>
</dbReference>
<comment type="caution">
    <text evidence="3">The sequence shown here is derived from an EMBL/GenBank/DDBJ whole genome shotgun (WGS) entry which is preliminary data.</text>
</comment>
<dbReference type="GO" id="GO:0004222">
    <property type="term" value="F:metalloendopeptidase activity"/>
    <property type="evidence" value="ECO:0007669"/>
    <property type="project" value="InterPro"/>
</dbReference>
<dbReference type="GO" id="GO:0006508">
    <property type="term" value="P:proteolysis"/>
    <property type="evidence" value="ECO:0007669"/>
    <property type="project" value="UniProtKB-KW"/>
</dbReference>
<dbReference type="Gene3D" id="1.20.58.760">
    <property type="entry name" value="Peptidase M41"/>
    <property type="match status" value="1"/>
</dbReference>
<evidence type="ECO:0000313" key="3">
    <source>
        <dbReference type="EMBL" id="MPN08381.1"/>
    </source>
</evidence>
<dbReference type="InterPro" id="IPR000642">
    <property type="entry name" value="Peptidase_M41"/>
</dbReference>
<dbReference type="AlphaFoldDB" id="A0A645F276"/>
<evidence type="ECO:0000256" key="1">
    <source>
        <dbReference type="SAM" id="MobiDB-lite"/>
    </source>
</evidence>
<dbReference type="GO" id="GO:0005524">
    <property type="term" value="F:ATP binding"/>
    <property type="evidence" value="ECO:0007669"/>
    <property type="project" value="InterPro"/>
</dbReference>
<reference evidence="3" key="1">
    <citation type="submission" date="2019-08" db="EMBL/GenBank/DDBJ databases">
        <authorList>
            <person name="Kucharzyk K."/>
            <person name="Murdoch R.W."/>
            <person name="Higgins S."/>
            <person name="Loffler F."/>
        </authorList>
    </citation>
    <scope>NUCLEOTIDE SEQUENCE</scope>
</reference>
<name>A0A645F276_9ZZZZ</name>
<feature type="region of interest" description="Disordered" evidence="1">
    <location>
        <begin position="95"/>
        <end position="122"/>
    </location>
</feature>
<organism evidence="3">
    <name type="scientific">bioreactor metagenome</name>
    <dbReference type="NCBI Taxonomy" id="1076179"/>
    <lineage>
        <taxon>unclassified sequences</taxon>
        <taxon>metagenomes</taxon>
        <taxon>ecological metagenomes</taxon>
    </lineage>
</organism>
<gene>
    <name evidence="3" type="primary">ftsH_86</name>
    <name evidence="3" type="ORF">SDC9_155663</name>
</gene>
<accession>A0A645F276</accession>
<keyword evidence="3" id="KW-0378">Hydrolase</keyword>
<protein>
    <submittedName>
        <fullName evidence="3">ATP-dependent zinc metalloprotease FtsH</fullName>
        <ecNumber evidence="3">3.4.24.-</ecNumber>
    </submittedName>
</protein>
<keyword evidence="3" id="KW-0482">Metalloprotease</keyword>
<dbReference type="EMBL" id="VSSQ01054429">
    <property type="protein sequence ID" value="MPN08381.1"/>
    <property type="molecule type" value="Genomic_DNA"/>
</dbReference>
<proteinExistence type="predicted"/>
<keyword evidence="3" id="KW-0645">Protease</keyword>